<dbReference type="SUPFAM" id="SSF52151">
    <property type="entry name" value="FabD/lysophospholipase-like"/>
    <property type="match status" value="1"/>
</dbReference>
<evidence type="ECO:0000259" key="6">
    <source>
        <dbReference type="PROSITE" id="PS51635"/>
    </source>
</evidence>
<dbReference type="Pfam" id="PF01734">
    <property type="entry name" value="Patatin"/>
    <property type="match status" value="1"/>
</dbReference>
<dbReference type="InterPro" id="IPR050301">
    <property type="entry name" value="NTE"/>
</dbReference>
<dbReference type="InterPro" id="IPR002641">
    <property type="entry name" value="PNPLA_dom"/>
</dbReference>
<evidence type="ECO:0000256" key="3">
    <source>
        <dbReference type="ARBA" id="ARBA00023098"/>
    </source>
</evidence>
<feature type="short sequence motif" description="DGA/G" evidence="4">
    <location>
        <begin position="201"/>
        <end position="203"/>
    </location>
</feature>
<keyword evidence="3 4" id="KW-0443">Lipid metabolism</keyword>
<reference evidence="7 8" key="1">
    <citation type="submission" date="2019-10" db="EMBL/GenBank/DDBJ databases">
        <title>Draft whole-genome sequence of the purple nonsulfur photosynthetic bacterium Roseospira navarrensis DSM 15114.</title>
        <authorList>
            <person name="Kyndt J.A."/>
            <person name="Meyer T.E."/>
        </authorList>
    </citation>
    <scope>NUCLEOTIDE SEQUENCE [LARGE SCALE GENOMIC DNA]</scope>
    <source>
        <strain evidence="7 8">DSM 15114</strain>
    </source>
</reference>
<dbReference type="RefSeq" id="WP_153342551.1">
    <property type="nucleotide sequence ID" value="NZ_WIVE01000015.1"/>
</dbReference>
<feature type="short sequence motif" description="GXSXG" evidence="4">
    <location>
        <begin position="46"/>
        <end position="50"/>
    </location>
</feature>
<dbReference type="GO" id="GO:0016042">
    <property type="term" value="P:lipid catabolic process"/>
    <property type="evidence" value="ECO:0007669"/>
    <property type="project" value="UniProtKB-UniRule"/>
</dbReference>
<evidence type="ECO:0000256" key="5">
    <source>
        <dbReference type="SAM" id="MobiDB-lite"/>
    </source>
</evidence>
<keyword evidence="8" id="KW-1185">Reference proteome</keyword>
<evidence type="ECO:0000256" key="1">
    <source>
        <dbReference type="ARBA" id="ARBA00022801"/>
    </source>
</evidence>
<feature type="short sequence motif" description="GXGXXG" evidence="4">
    <location>
        <begin position="18"/>
        <end position="23"/>
    </location>
</feature>
<dbReference type="EMBL" id="WIVE01000015">
    <property type="protein sequence ID" value="MQX36248.1"/>
    <property type="molecule type" value="Genomic_DNA"/>
</dbReference>
<evidence type="ECO:0000313" key="8">
    <source>
        <dbReference type="Proteomes" id="UP000434582"/>
    </source>
</evidence>
<feature type="domain" description="PNPLA" evidence="6">
    <location>
        <begin position="14"/>
        <end position="214"/>
    </location>
</feature>
<dbReference type="Gene3D" id="3.40.1090.10">
    <property type="entry name" value="Cytosolic phospholipase A2 catalytic domain"/>
    <property type="match status" value="2"/>
</dbReference>
<keyword evidence="1 4" id="KW-0378">Hydrolase</keyword>
<dbReference type="InterPro" id="IPR016035">
    <property type="entry name" value="Acyl_Trfase/lysoPLipase"/>
</dbReference>
<feature type="region of interest" description="Disordered" evidence="5">
    <location>
        <begin position="346"/>
        <end position="378"/>
    </location>
</feature>
<accession>A0A7X2D2Y0</accession>
<dbReference type="PROSITE" id="PS51635">
    <property type="entry name" value="PNPLA"/>
    <property type="match status" value="1"/>
</dbReference>
<feature type="compositionally biased region" description="Low complexity" evidence="5">
    <location>
        <begin position="355"/>
        <end position="372"/>
    </location>
</feature>
<keyword evidence="2 4" id="KW-0442">Lipid degradation</keyword>
<evidence type="ECO:0000256" key="4">
    <source>
        <dbReference type="PROSITE-ProRule" id="PRU01161"/>
    </source>
</evidence>
<dbReference type="PANTHER" id="PTHR14226:SF78">
    <property type="entry name" value="SLR0060 PROTEIN"/>
    <property type="match status" value="1"/>
</dbReference>
<sequence>MAGSRTGTTKSINVALQGGGAHGAFTWGVIDRLIEDDRIDIDGLSGTSAGSMNAVVYAYGRMTGGRDGARAALHDFWADISRAGDRFSPVRMLPWERWTGSWNMDASPLYLAFDALTRAVSPYVLNPFDFNPLRDVLTRAVDFERLVHCDCARLFISATNLRTGRVRVFTAPEMTADVVMASACLPFLFRAVEIDGEAYWDGGYMGNPSLFPFYYHTGTDDVLIININPIERQEVPRTAPDIMNRVNEISFNSPLLGEMRAIAFVQKLIDEDWLNDAHKGKLRRVRFHAIRADQVMCDLSVASKFNTGWDFLCDLRDRGRAAADSWMQAHFDDVGARSTVDLHHDYLGPDGSVGPDPVAEASADPSADAAAAGRTSPQ</sequence>
<dbReference type="Proteomes" id="UP000434582">
    <property type="component" value="Unassembled WGS sequence"/>
</dbReference>
<gene>
    <name evidence="7" type="ORF">GHC57_06925</name>
</gene>
<comment type="caution">
    <text evidence="7">The sequence shown here is derived from an EMBL/GenBank/DDBJ whole genome shotgun (WGS) entry which is preliminary data.</text>
</comment>
<dbReference type="PANTHER" id="PTHR14226">
    <property type="entry name" value="NEUROPATHY TARGET ESTERASE/SWISS CHEESE D.MELANOGASTER"/>
    <property type="match status" value="1"/>
</dbReference>
<feature type="active site" description="Proton acceptor" evidence="4">
    <location>
        <position position="201"/>
    </location>
</feature>
<evidence type="ECO:0000313" key="7">
    <source>
        <dbReference type="EMBL" id="MQX36248.1"/>
    </source>
</evidence>
<name>A0A7X2D2Y0_9PROT</name>
<dbReference type="AlphaFoldDB" id="A0A7X2D2Y0"/>
<evidence type="ECO:0000256" key="2">
    <source>
        <dbReference type="ARBA" id="ARBA00022963"/>
    </source>
</evidence>
<dbReference type="OrthoDB" id="9807112at2"/>
<proteinExistence type="predicted"/>
<feature type="active site" description="Nucleophile" evidence="4">
    <location>
        <position position="48"/>
    </location>
</feature>
<organism evidence="7 8">
    <name type="scientific">Roseospira navarrensis</name>
    <dbReference type="NCBI Taxonomy" id="140058"/>
    <lineage>
        <taxon>Bacteria</taxon>
        <taxon>Pseudomonadati</taxon>
        <taxon>Pseudomonadota</taxon>
        <taxon>Alphaproteobacteria</taxon>
        <taxon>Rhodospirillales</taxon>
        <taxon>Rhodospirillaceae</taxon>
        <taxon>Roseospira</taxon>
    </lineage>
</organism>
<protein>
    <submittedName>
        <fullName evidence="7">Patatin-like phospholipase family protein</fullName>
    </submittedName>
</protein>
<dbReference type="GO" id="GO:0016787">
    <property type="term" value="F:hydrolase activity"/>
    <property type="evidence" value="ECO:0007669"/>
    <property type="project" value="UniProtKB-UniRule"/>
</dbReference>